<feature type="region of interest" description="Disordered" evidence="6">
    <location>
        <begin position="58"/>
        <end position="81"/>
    </location>
</feature>
<evidence type="ECO:0000313" key="9">
    <source>
        <dbReference type="EnsemblMetazoa" id="XP_019854655.1"/>
    </source>
</evidence>
<feature type="compositionally biased region" description="Basic and acidic residues" evidence="6">
    <location>
        <begin position="205"/>
        <end position="221"/>
    </location>
</feature>
<evidence type="ECO:0000256" key="8">
    <source>
        <dbReference type="SAM" id="SignalP"/>
    </source>
</evidence>
<dbReference type="GO" id="GO:0140410">
    <property type="term" value="F:monoatomic cation:bicarbonate symporter activity"/>
    <property type="evidence" value="ECO:0007669"/>
    <property type="project" value="TreeGrafter"/>
</dbReference>
<feature type="chain" id="PRO_5042826720" description="Zinc transporter ZIP4 N-terminal domain-containing protein" evidence="8">
    <location>
        <begin position="20"/>
        <end position="495"/>
    </location>
</feature>
<accession>A0AAN0JCA8</accession>
<feature type="region of interest" description="Disordered" evidence="6">
    <location>
        <begin position="260"/>
        <end position="280"/>
    </location>
</feature>
<dbReference type="GO" id="GO:0030003">
    <property type="term" value="P:intracellular monoatomic cation homeostasis"/>
    <property type="evidence" value="ECO:0007669"/>
    <property type="project" value="TreeGrafter"/>
</dbReference>
<evidence type="ECO:0000256" key="4">
    <source>
        <dbReference type="ARBA" id="ARBA00022989"/>
    </source>
</evidence>
<comment type="similarity">
    <text evidence="2">Belongs to the ZIP transporter (TC 2.A.5) family.</text>
</comment>
<dbReference type="Pfam" id="PF02535">
    <property type="entry name" value="Zip"/>
    <property type="match status" value="1"/>
</dbReference>
<evidence type="ECO:0000256" key="6">
    <source>
        <dbReference type="SAM" id="MobiDB-lite"/>
    </source>
</evidence>
<dbReference type="InterPro" id="IPR003689">
    <property type="entry name" value="ZIP"/>
</dbReference>
<evidence type="ECO:0000256" key="5">
    <source>
        <dbReference type="ARBA" id="ARBA00023136"/>
    </source>
</evidence>
<dbReference type="EnsemblMetazoa" id="XM_019999096.1">
    <property type="protein sequence ID" value="XP_019854655.1"/>
    <property type="gene ID" value="LOC100631702"/>
</dbReference>
<reference evidence="10" key="1">
    <citation type="journal article" date="2010" name="Nature">
        <title>The Amphimedon queenslandica genome and the evolution of animal complexity.</title>
        <authorList>
            <person name="Srivastava M."/>
            <person name="Simakov O."/>
            <person name="Chapman J."/>
            <person name="Fahey B."/>
            <person name="Gauthier M.E."/>
            <person name="Mitros T."/>
            <person name="Richards G.S."/>
            <person name="Conaco C."/>
            <person name="Dacre M."/>
            <person name="Hellsten U."/>
            <person name="Larroux C."/>
            <person name="Putnam N.H."/>
            <person name="Stanke M."/>
            <person name="Adamska M."/>
            <person name="Darling A."/>
            <person name="Degnan S.M."/>
            <person name="Oakley T.H."/>
            <person name="Plachetzki D.C."/>
            <person name="Zhai Y."/>
            <person name="Adamski M."/>
            <person name="Calcino A."/>
            <person name="Cummins S.F."/>
            <person name="Goodstein D.M."/>
            <person name="Harris C."/>
            <person name="Jackson D.J."/>
            <person name="Leys S.P."/>
            <person name="Shu S."/>
            <person name="Woodcroft B.J."/>
            <person name="Vervoort M."/>
            <person name="Kosik K.S."/>
            <person name="Manning G."/>
            <person name="Degnan B.M."/>
            <person name="Rokhsar D.S."/>
        </authorList>
    </citation>
    <scope>NUCLEOTIDE SEQUENCE [LARGE SCALE GENOMIC DNA]</scope>
</reference>
<feature type="transmembrane region" description="Helical" evidence="7">
    <location>
        <begin position="171"/>
        <end position="194"/>
    </location>
</feature>
<evidence type="ECO:0000256" key="2">
    <source>
        <dbReference type="ARBA" id="ARBA00006939"/>
    </source>
</evidence>
<feature type="transmembrane region" description="Helical" evidence="7">
    <location>
        <begin position="423"/>
        <end position="440"/>
    </location>
</feature>
<feature type="transmembrane region" description="Helical" evidence="7">
    <location>
        <begin position="392"/>
        <end position="416"/>
    </location>
</feature>
<dbReference type="InterPro" id="IPR050799">
    <property type="entry name" value="ZIP_Transporter"/>
</dbReference>
<dbReference type="GO" id="GO:0005385">
    <property type="term" value="F:zinc ion transmembrane transporter activity"/>
    <property type="evidence" value="ECO:0007669"/>
    <property type="project" value="TreeGrafter"/>
</dbReference>
<feature type="transmembrane region" description="Helical" evidence="7">
    <location>
        <begin position="135"/>
        <end position="159"/>
    </location>
</feature>
<dbReference type="Proteomes" id="UP000007879">
    <property type="component" value="Unassembled WGS sequence"/>
</dbReference>
<dbReference type="AlphaFoldDB" id="A0AAN0JCA8"/>
<organism evidence="9 10">
    <name type="scientific">Amphimedon queenslandica</name>
    <name type="common">Sponge</name>
    <dbReference type="NCBI Taxonomy" id="400682"/>
    <lineage>
        <taxon>Eukaryota</taxon>
        <taxon>Metazoa</taxon>
        <taxon>Porifera</taxon>
        <taxon>Demospongiae</taxon>
        <taxon>Heteroscleromorpha</taxon>
        <taxon>Haplosclerida</taxon>
        <taxon>Niphatidae</taxon>
        <taxon>Amphimedon</taxon>
    </lineage>
</organism>
<dbReference type="PANTHER" id="PTHR12191">
    <property type="entry name" value="SOLUTE CARRIER FAMILY 39"/>
    <property type="match status" value="1"/>
</dbReference>
<name>A0AAN0JCA8_AMPQE</name>
<sequence>MKGLLVFVVSFSFLTSVFSTSCSCPSEDSLISKFNQVSRTLNVRSCDGLLCIQEGHDDHSHEGDGTGGHHEKGDGDHDDDDHDAENCTSCSTMYNLCRTVILSLNLTTNDCLEEHDHHHSNSTDGSSKPTTAQAYGYGFLMICFVSICSLVGVFLIPLMKKNSQSGRRTYEYVYAFMVAIGISALISDAVLHLIPHSFGLHAHGHHEEEASSDGHDHGHSEEESESQDYLWKACLVLVGVYAFYVLETVLHGITDYMKRKSKSEEDNSATTQTCPNEDGHYTTDIPEMKEINSENESAIKVSGQNGTSKKQPGEIENVQSEVKESFFRRIEPVAWLIIIGDAMHNFADGLALGATIVQSLTLGLSTMFALVFHELPHELGDYVILVKSGLHWSTALFFNFLSSLTAILGFFVGVAITSNSEAASSYILTMTAGLFLYISLTDLLPELIHGGNYKLTNSGWRFVLRFCLVNFGFYLSFVVLLLLSIYEECLNKLIE</sequence>
<feature type="signal peptide" evidence="8">
    <location>
        <begin position="1"/>
        <end position="19"/>
    </location>
</feature>
<evidence type="ECO:0000256" key="3">
    <source>
        <dbReference type="ARBA" id="ARBA00022692"/>
    </source>
</evidence>
<keyword evidence="5 7" id="KW-0472">Membrane</keyword>
<keyword evidence="10" id="KW-1185">Reference proteome</keyword>
<feature type="transmembrane region" description="Helical" evidence="7">
    <location>
        <begin position="460"/>
        <end position="486"/>
    </location>
</feature>
<feature type="compositionally biased region" description="Basic and acidic residues" evidence="6">
    <location>
        <begin position="58"/>
        <end position="75"/>
    </location>
</feature>
<keyword evidence="8" id="KW-0732">Signal</keyword>
<reference evidence="9" key="2">
    <citation type="submission" date="2024-06" db="UniProtKB">
        <authorList>
            <consortium name="EnsemblMetazoa"/>
        </authorList>
    </citation>
    <scope>IDENTIFICATION</scope>
</reference>
<dbReference type="PANTHER" id="PTHR12191:SF37">
    <property type="entry name" value="ZINC TRANSPORTER FOI"/>
    <property type="match status" value="1"/>
</dbReference>
<feature type="transmembrane region" description="Helical" evidence="7">
    <location>
        <begin position="350"/>
        <end position="372"/>
    </location>
</feature>
<evidence type="ECO:0000313" key="10">
    <source>
        <dbReference type="Proteomes" id="UP000007879"/>
    </source>
</evidence>
<feature type="region of interest" description="Disordered" evidence="6">
    <location>
        <begin position="204"/>
        <end position="223"/>
    </location>
</feature>
<dbReference type="GO" id="GO:0005886">
    <property type="term" value="C:plasma membrane"/>
    <property type="evidence" value="ECO:0007669"/>
    <property type="project" value="TreeGrafter"/>
</dbReference>
<keyword evidence="4 7" id="KW-1133">Transmembrane helix</keyword>
<keyword evidence="3 7" id="KW-0812">Transmembrane</keyword>
<evidence type="ECO:0000256" key="1">
    <source>
        <dbReference type="ARBA" id="ARBA00004141"/>
    </source>
</evidence>
<proteinExistence type="inferred from homology"/>
<dbReference type="GeneID" id="100631702"/>
<dbReference type="KEGG" id="aqu:100631702"/>
<dbReference type="GO" id="GO:0071578">
    <property type="term" value="P:zinc ion import across plasma membrane"/>
    <property type="evidence" value="ECO:0007669"/>
    <property type="project" value="TreeGrafter"/>
</dbReference>
<evidence type="ECO:0000256" key="7">
    <source>
        <dbReference type="SAM" id="Phobius"/>
    </source>
</evidence>
<comment type="subcellular location">
    <subcellularLocation>
        <location evidence="1">Membrane</location>
        <topology evidence="1">Multi-pass membrane protein</topology>
    </subcellularLocation>
</comment>
<dbReference type="RefSeq" id="XP_019854655.1">
    <property type="nucleotide sequence ID" value="XM_019999096.1"/>
</dbReference>
<protein>
    <recommendedName>
        <fullName evidence="11">Zinc transporter ZIP4 N-terminal domain-containing protein</fullName>
    </recommendedName>
</protein>
<dbReference type="PROSITE" id="PS51257">
    <property type="entry name" value="PROKAR_LIPOPROTEIN"/>
    <property type="match status" value="1"/>
</dbReference>
<evidence type="ECO:0008006" key="11">
    <source>
        <dbReference type="Google" id="ProtNLM"/>
    </source>
</evidence>
<feature type="transmembrane region" description="Helical" evidence="7">
    <location>
        <begin position="229"/>
        <end position="253"/>
    </location>
</feature>